<organism evidence="2 3">
    <name type="scientific">Sesamum alatum</name>
    <dbReference type="NCBI Taxonomy" id="300844"/>
    <lineage>
        <taxon>Eukaryota</taxon>
        <taxon>Viridiplantae</taxon>
        <taxon>Streptophyta</taxon>
        <taxon>Embryophyta</taxon>
        <taxon>Tracheophyta</taxon>
        <taxon>Spermatophyta</taxon>
        <taxon>Magnoliopsida</taxon>
        <taxon>eudicotyledons</taxon>
        <taxon>Gunneridae</taxon>
        <taxon>Pentapetalae</taxon>
        <taxon>asterids</taxon>
        <taxon>lamiids</taxon>
        <taxon>Lamiales</taxon>
        <taxon>Pedaliaceae</taxon>
        <taxon>Sesamum</taxon>
    </lineage>
</organism>
<feature type="region of interest" description="Disordered" evidence="1">
    <location>
        <begin position="300"/>
        <end position="321"/>
    </location>
</feature>
<evidence type="ECO:0000313" key="2">
    <source>
        <dbReference type="EMBL" id="KAK4423531.1"/>
    </source>
</evidence>
<reference evidence="2" key="1">
    <citation type="submission" date="2020-06" db="EMBL/GenBank/DDBJ databases">
        <authorList>
            <person name="Li T."/>
            <person name="Hu X."/>
            <person name="Zhang T."/>
            <person name="Song X."/>
            <person name="Zhang H."/>
            <person name="Dai N."/>
            <person name="Sheng W."/>
            <person name="Hou X."/>
            <person name="Wei L."/>
        </authorList>
    </citation>
    <scope>NUCLEOTIDE SEQUENCE</scope>
    <source>
        <strain evidence="2">3651</strain>
        <tissue evidence="2">Leaf</tissue>
    </source>
</reference>
<proteinExistence type="predicted"/>
<comment type="caution">
    <text evidence="2">The sequence shown here is derived from an EMBL/GenBank/DDBJ whole genome shotgun (WGS) entry which is preliminary data.</text>
</comment>
<dbReference type="EMBL" id="JACGWO010000007">
    <property type="protein sequence ID" value="KAK4423531.1"/>
    <property type="molecule type" value="Genomic_DNA"/>
</dbReference>
<protein>
    <submittedName>
        <fullName evidence="2">Uncharacterized protein</fullName>
    </submittedName>
</protein>
<name>A0AAE2CIM1_9LAMI</name>
<sequence>MWDIISRKPRRNNNSFKRLSNENQKPTEVTRSLNEIGHNSQTLSKQAWVPKEVIQKSLKPTHVQIPTHNQIQILDPDTNNMSPSQSPHVIEDISPNQTSRDYVEEIEQAVAMAEPMNWKLVKSKTANSKNELEDGVDKCNIMDLMETGKFSNSNLLLTVSKPESRLAPTSVNFDTVHLPIDLVQNHMLQHAVYFVDTSVADTSVQVDACTSSFVQVSTNDPTPNHCEALMSAKDFFTHPIINPPIYSMEVKNLNSTFSHLLTSFSVDQCIFSHGSSLPRRSSLFKWKNLLQKETTFTAIADNSPSDSDYDNPTTSTPPLPPHISCFPKLRPKLQLSHGRLVREPTFDEHNHQSSSVFSNLIRLQTQRTCTLHRCTTPWKVQETFEVGLVGCARPRQ</sequence>
<feature type="compositionally biased region" description="Polar residues" evidence="1">
    <location>
        <begin position="12"/>
        <end position="29"/>
    </location>
</feature>
<feature type="region of interest" description="Disordered" evidence="1">
    <location>
        <begin position="1"/>
        <end position="29"/>
    </location>
</feature>
<dbReference type="Proteomes" id="UP001293254">
    <property type="component" value="Unassembled WGS sequence"/>
</dbReference>
<feature type="compositionally biased region" description="Low complexity" evidence="1">
    <location>
        <begin position="301"/>
        <end position="314"/>
    </location>
</feature>
<evidence type="ECO:0000256" key="1">
    <source>
        <dbReference type="SAM" id="MobiDB-lite"/>
    </source>
</evidence>
<dbReference type="AlphaFoldDB" id="A0AAE2CIM1"/>
<gene>
    <name evidence="2" type="ORF">Salat_1935900</name>
</gene>
<reference evidence="2" key="2">
    <citation type="journal article" date="2024" name="Plant">
        <title>Genomic evolution and insights into agronomic trait innovations of Sesamum species.</title>
        <authorList>
            <person name="Miao H."/>
            <person name="Wang L."/>
            <person name="Qu L."/>
            <person name="Liu H."/>
            <person name="Sun Y."/>
            <person name="Le M."/>
            <person name="Wang Q."/>
            <person name="Wei S."/>
            <person name="Zheng Y."/>
            <person name="Lin W."/>
            <person name="Duan Y."/>
            <person name="Cao H."/>
            <person name="Xiong S."/>
            <person name="Wang X."/>
            <person name="Wei L."/>
            <person name="Li C."/>
            <person name="Ma Q."/>
            <person name="Ju M."/>
            <person name="Zhao R."/>
            <person name="Li G."/>
            <person name="Mu C."/>
            <person name="Tian Q."/>
            <person name="Mei H."/>
            <person name="Zhang T."/>
            <person name="Gao T."/>
            <person name="Zhang H."/>
        </authorList>
    </citation>
    <scope>NUCLEOTIDE SEQUENCE</scope>
    <source>
        <strain evidence="2">3651</strain>
    </source>
</reference>
<evidence type="ECO:0000313" key="3">
    <source>
        <dbReference type="Proteomes" id="UP001293254"/>
    </source>
</evidence>
<keyword evidence="3" id="KW-1185">Reference proteome</keyword>
<accession>A0AAE2CIM1</accession>